<comment type="caution">
    <text evidence="4">The sequence shown here is derived from an EMBL/GenBank/DDBJ whole genome shotgun (WGS) entry which is preliminary data.</text>
</comment>
<dbReference type="Gene3D" id="3.30.1340.20">
    <property type="entry name" value="3H domain"/>
    <property type="match status" value="1"/>
</dbReference>
<keyword evidence="5" id="KW-1185">Reference proteome</keyword>
<dbReference type="SUPFAM" id="SSF46785">
    <property type="entry name" value="Winged helix' DNA-binding domain"/>
    <property type="match status" value="1"/>
</dbReference>
<keyword evidence="1" id="KW-0533">Nickel</keyword>
<protein>
    <submittedName>
        <fullName evidence="4">Transcription repressor NadR</fullName>
    </submittedName>
</protein>
<evidence type="ECO:0000313" key="5">
    <source>
        <dbReference type="Proteomes" id="UP001145050"/>
    </source>
</evidence>
<name>A0A9X3WNT9_9BACI</name>
<dbReference type="InterPro" id="IPR035922">
    <property type="entry name" value="3H_dom_sf"/>
</dbReference>
<evidence type="ECO:0000259" key="3">
    <source>
        <dbReference type="Pfam" id="PF08279"/>
    </source>
</evidence>
<dbReference type="InterPro" id="IPR004173">
    <property type="entry name" value="3H_domain"/>
</dbReference>
<gene>
    <name evidence="4" type="ORF">NC797_02785</name>
</gene>
<dbReference type="PANTHER" id="PTHR40068:SF1">
    <property type="entry name" value="TRANSCRIPTION REPRESSOR NIAR-RELATED"/>
    <property type="match status" value="1"/>
</dbReference>
<dbReference type="Proteomes" id="UP001145050">
    <property type="component" value="Unassembled WGS sequence"/>
</dbReference>
<feature type="binding site" evidence="1">
    <location>
        <position position="153"/>
    </location>
    <ligand>
        <name>Ni(2+)</name>
        <dbReference type="ChEBI" id="CHEBI:49786"/>
    </ligand>
</feature>
<dbReference type="GO" id="GO:0046872">
    <property type="term" value="F:metal ion binding"/>
    <property type="evidence" value="ECO:0007669"/>
    <property type="project" value="UniProtKB-KW"/>
</dbReference>
<feature type="domain" description="Helix-turn-helix type 11" evidence="3">
    <location>
        <begin position="12"/>
        <end position="64"/>
    </location>
</feature>
<proteinExistence type="predicted"/>
<dbReference type="InterPro" id="IPR036390">
    <property type="entry name" value="WH_DNA-bd_sf"/>
</dbReference>
<dbReference type="InterPro" id="IPR036388">
    <property type="entry name" value="WH-like_DNA-bd_sf"/>
</dbReference>
<keyword evidence="1" id="KW-0479">Metal-binding</keyword>
<evidence type="ECO:0000256" key="1">
    <source>
        <dbReference type="PIRSR" id="PIRSR037847-1"/>
    </source>
</evidence>
<dbReference type="Gene3D" id="1.10.10.10">
    <property type="entry name" value="Winged helix-like DNA-binding domain superfamily/Winged helix DNA-binding domain"/>
    <property type="match status" value="1"/>
</dbReference>
<feature type="binding site" evidence="1">
    <location>
        <position position="92"/>
    </location>
    <ligand>
        <name>Ni(2+)</name>
        <dbReference type="ChEBI" id="CHEBI:49786"/>
    </ligand>
</feature>
<evidence type="ECO:0000259" key="2">
    <source>
        <dbReference type="Pfam" id="PF02829"/>
    </source>
</evidence>
<dbReference type="PANTHER" id="PTHR40068">
    <property type="entry name" value="TRANSCRIPTION REPRESSOR NIAR-RELATED"/>
    <property type="match status" value="1"/>
</dbReference>
<dbReference type="PIRSF" id="PIRSF037847">
    <property type="entry name" value="NiaR"/>
    <property type="match status" value="1"/>
</dbReference>
<dbReference type="Pfam" id="PF08279">
    <property type="entry name" value="HTH_11"/>
    <property type="match status" value="1"/>
</dbReference>
<feature type="domain" description="3H" evidence="2">
    <location>
        <begin position="80"/>
        <end position="175"/>
    </location>
</feature>
<dbReference type="SUPFAM" id="SSF75500">
    <property type="entry name" value="Putative transcriptional regulator TM1602, C-terminal domain"/>
    <property type="match status" value="1"/>
</dbReference>
<feature type="binding site" evidence="1">
    <location>
        <position position="84"/>
    </location>
    <ligand>
        <name>Ni(2+)</name>
        <dbReference type="ChEBI" id="CHEBI:49786"/>
    </ligand>
</feature>
<organism evidence="4 5">
    <name type="scientific">Terrihalobacillus insolitus</name>
    <dbReference type="NCBI Taxonomy" id="2950438"/>
    <lineage>
        <taxon>Bacteria</taxon>
        <taxon>Bacillati</taxon>
        <taxon>Bacillota</taxon>
        <taxon>Bacilli</taxon>
        <taxon>Bacillales</taxon>
        <taxon>Bacillaceae</taxon>
        <taxon>Terrihalobacillus</taxon>
    </lineage>
</organism>
<dbReference type="InterPro" id="IPR026043">
    <property type="entry name" value="NadR"/>
</dbReference>
<accession>A0A9X3WNT9</accession>
<dbReference type="RefSeq" id="WP_272435129.1">
    <property type="nucleotide sequence ID" value="NZ_JAMQKB010000001.1"/>
</dbReference>
<dbReference type="EMBL" id="JAMQKB010000001">
    <property type="protein sequence ID" value="MDC3423432.1"/>
    <property type="molecule type" value="Genomic_DNA"/>
</dbReference>
<reference evidence="4" key="1">
    <citation type="submission" date="2022-06" db="EMBL/GenBank/DDBJ databases">
        <title>Aquibacillus sp. a new bacterium isolated from soil saline samples.</title>
        <authorList>
            <person name="Galisteo C."/>
            <person name="De La Haba R."/>
            <person name="Sanchez-Porro C."/>
            <person name="Ventosa A."/>
        </authorList>
    </citation>
    <scope>NUCLEOTIDE SEQUENCE</scope>
    <source>
        <strain evidence="4">3ASR75-11</strain>
    </source>
</reference>
<dbReference type="AlphaFoldDB" id="A0A9X3WNT9"/>
<evidence type="ECO:0000313" key="4">
    <source>
        <dbReference type="EMBL" id="MDC3423432.1"/>
    </source>
</evidence>
<feature type="binding site" evidence="1">
    <location>
        <position position="151"/>
    </location>
    <ligand>
        <name>Ni(2+)</name>
        <dbReference type="ChEBI" id="CHEBI:49786"/>
    </ligand>
</feature>
<dbReference type="InterPro" id="IPR013196">
    <property type="entry name" value="HTH_11"/>
</dbReference>
<dbReference type="Pfam" id="PF02829">
    <property type="entry name" value="3H"/>
    <property type="match status" value="1"/>
</dbReference>
<sequence>MGEEAKILGKERRSFILNLLKNSTDPITGGELATKANVSRQVIVGDISLLKAKNEPILATSQGYMYMASSNESKQIERTIACQHTPEQTEQELLLIVDQGATVKSVTVEHPVYGEFTASIMVSNRRDVKQFLEKVKASNASLLSELTDGIHLHTISAENEAALNEAIEALREAGITLE</sequence>